<evidence type="ECO:0000313" key="2">
    <source>
        <dbReference type="Proteomes" id="UP001303473"/>
    </source>
</evidence>
<gene>
    <name evidence="1" type="ORF">QBC46DRAFT_409016</name>
</gene>
<keyword evidence="2" id="KW-1185">Reference proteome</keyword>
<evidence type="ECO:0000313" key="1">
    <source>
        <dbReference type="EMBL" id="KAK3939603.1"/>
    </source>
</evidence>
<protein>
    <submittedName>
        <fullName evidence="1">Uncharacterized protein</fullName>
    </submittedName>
</protein>
<proteinExistence type="predicted"/>
<reference evidence="2" key="1">
    <citation type="journal article" date="2023" name="Mol. Phylogenet. Evol.">
        <title>Genome-scale phylogeny and comparative genomics of the fungal order Sordariales.</title>
        <authorList>
            <person name="Hensen N."/>
            <person name="Bonometti L."/>
            <person name="Westerberg I."/>
            <person name="Brannstrom I.O."/>
            <person name="Guillou S."/>
            <person name="Cros-Aarteil S."/>
            <person name="Calhoun S."/>
            <person name="Haridas S."/>
            <person name="Kuo A."/>
            <person name="Mondo S."/>
            <person name="Pangilinan J."/>
            <person name="Riley R."/>
            <person name="LaButti K."/>
            <person name="Andreopoulos B."/>
            <person name="Lipzen A."/>
            <person name="Chen C."/>
            <person name="Yan M."/>
            <person name="Daum C."/>
            <person name="Ng V."/>
            <person name="Clum A."/>
            <person name="Steindorff A."/>
            <person name="Ohm R.A."/>
            <person name="Martin F."/>
            <person name="Silar P."/>
            <person name="Natvig D.O."/>
            <person name="Lalanne C."/>
            <person name="Gautier V."/>
            <person name="Ament-Velasquez S.L."/>
            <person name="Kruys A."/>
            <person name="Hutchinson M.I."/>
            <person name="Powell A.J."/>
            <person name="Barry K."/>
            <person name="Miller A.N."/>
            <person name="Grigoriev I.V."/>
            <person name="Debuchy R."/>
            <person name="Gladieux P."/>
            <person name="Hiltunen Thoren M."/>
            <person name="Johannesson H."/>
        </authorList>
    </citation>
    <scope>NUCLEOTIDE SEQUENCE [LARGE SCALE GENOMIC DNA]</scope>
    <source>
        <strain evidence="2">CBS 340.73</strain>
    </source>
</reference>
<sequence length="319" mass="36345">MSWQLFVRRLGAVLLSRASFRGSMKYMRSMSNRSISELSLDSLMGVVTSQSYRYALGGRTCRTEVLGRWEQDISVGDKCLQYKYQNVMTRVGFGGPPNQLPSFTCAKKLVWKLDLSNPHSHWRFYVGCLERRASECHVSPHEARLWQSQPYTLPTAHVLGVRHNAAQNPQWRPETTMQELVPTLNAPLAGHEGKKGPYFIPDSAYGRGEFPEKNARMFRVGERDTRTHYSNVGMVSGYQFGVLRLYKEGPDAGRKILVNDIKKTGGLEKQLFPHENTEKILQKLLAEAECSFPDLEYISVCSMIKMEGEETPKRISRQC</sequence>
<comment type="caution">
    <text evidence="1">The sequence shown here is derived from an EMBL/GenBank/DDBJ whole genome shotgun (WGS) entry which is preliminary data.</text>
</comment>
<dbReference type="EMBL" id="MU853808">
    <property type="protein sequence ID" value="KAK3939603.1"/>
    <property type="molecule type" value="Genomic_DNA"/>
</dbReference>
<dbReference type="Proteomes" id="UP001303473">
    <property type="component" value="Unassembled WGS sequence"/>
</dbReference>
<accession>A0AAN6S4E4</accession>
<name>A0AAN6S4E4_9PEZI</name>
<organism evidence="1 2">
    <name type="scientific">Diplogelasinospora grovesii</name>
    <dbReference type="NCBI Taxonomy" id="303347"/>
    <lineage>
        <taxon>Eukaryota</taxon>
        <taxon>Fungi</taxon>
        <taxon>Dikarya</taxon>
        <taxon>Ascomycota</taxon>
        <taxon>Pezizomycotina</taxon>
        <taxon>Sordariomycetes</taxon>
        <taxon>Sordariomycetidae</taxon>
        <taxon>Sordariales</taxon>
        <taxon>Diplogelasinosporaceae</taxon>
        <taxon>Diplogelasinospora</taxon>
    </lineage>
</organism>
<dbReference type="AlphaFoldDB" id="A0AAN6S4E4"/>